<name>A0A328PQ19_9MOLU</name>
<evidence type="ECO:0000256" key="1">
    <source>
        <dbReference type="SAM" id="Phobius"/>
    </source>
</evidence>
<proteinExistence type="predicted"/>
<reference evidence="3" key="1">
    <citation type="submission" date="2018-06" db="EMBL/GenBank/DDBJ databases">
        <authorList>
            <person name="Martinez Ocampo F."/>
            <person name="Quiroz Castaneda R.E."/>
            <person name="Rojas Lopez X."/>
        </authorList>
    </citation>
    <scope>NUCLEOTIDE SEQUENCE [LARGE SCALE GENOMIC DNA]</scope>
    <source>
        <strain evidence="3">INIFAP02</strain>
    </source>
</reference>
<gene>
    <name evidence="2" type="ORF">DNK47_00085</name>
</gene>
<feature type="transmembrane region" description="Helical" evidence="1">
    <location>
        <begin position="12"/>
        <end position="35"/>
    </location>
</feature>
<sequence>MSWIGFLDATTIGSVLGSVIPSVIGLAVYICQFYLKVKQKGWKNLNEQDWRELGVEVEKEFNLISSALKTTCEHHCCEHCQKTSPNLIAQVQEVHNQLSKSKTNLIERANVQVQKNLTPPNTK</sequence>
<keyword evidence="1" id="KW-0472">Membrane</keyword>
<dbReference type="RefSeq" id="WP_112664924.1">
    <property type="nucleotide sequence ID" value="NZ_QKVO01000001.1"/>
</dbReference>
<dbReference type="Proteomes" id="UP000249762">
    <property type="component" value="Unassembled WGS sequence"/>
</dbReference>
<accession>A0A328PQ19</accession>
<dbReference type="OrthoDB" id="398905at2"/>
<evidence type="ECO:0000313" key="2">
    <source>
        <dbReference type="EMBL" id="RAO95256.1"/>
    </source>
</evidence>
<evidence type="ECO:0000313" key="3">
    <source>
        <dbReference type="Proteomes" id="UP000249762"/>
    </source>
</evidence>
<organism evidence="2 3">
    <name type="scientific">Mycoplasma wenyonii</name>
    <dbReference type="NCBI Taxonomy" id="65123"/>
    <lineage>
        <taxon>Bacteria</taxon>
        <taxon>Bacillati</taxon>
        <taxon>Mycoplasmatota</taxon>
        <taxon>Mollicutes</taxon>
        <taxon>Mycoplasmataceae</taxon>
        <taxon>Mycoplasma</taxon>
    </lineage>
</organism>
<keyword evidence="1" id="KW-1133">Transmembrane helix</keyword>
<dbReference type="AlphaFoldDB" id="A0A328PQ19"/>
<protein>
    <submittedName>
        <fullName evidence="2">Uncharacterized protein</fullName>
    </submittedName>
</protein>
<keyword evidence="1" id="KW-0812">Transmembrane</keyword>
<keyword evidence="3" id="KW-1185">Reference proteome</keyword>
<dbReference type="EMBL" id="QKVO01000001">
    <property type="protein sequence ID" value="RAO95256.1"/>
    <property type="molecule type" value="Genomic_DNA"/>
</dbReference>
<comment type="caution">
    <text evidence="2">The sequence shown here is derived from an EMBL/GenBank/DDBJ whole genome shotgun (WGS) entry which is preliminary data.</text>
</comment>